<proteinExistence type="predicted"/>
<organism evidence="1 2">
    <name type="scientific">Paenibacillus tyrfis</name>
    <dbReference type="NCBI Taxonomy" id="1501230"/>
    <lineage>
        <taxon>Bacteria</taxon>
        <taxon>Bacillati</taxon>
        <taxon>Bacillota</taxon>
        <taxon>Bacilli</taxon>
        <taxon>Bacillales</taxon>
        <taxon>Paenibacillaceae</taxon>
        <taxon>Paenibacillus</taxon>
    </lineage>
</organism>
<reference evidence="1 2" key="1">
    <citation type="submission" date="2014-06" db="EMBL/GenBank/DDBJ databases">
        <title>Draft genome sequence of Paenibacillus sp. MSt1.</title>
        <authorList>
            <person name="Aw Y.K."/>
            <person name="Ong K.S."/>
            <person name="Gan H.M."/>
            <person name="Lee S.M."/>
        </authorList>
    </citation>
    <scope>NUCLEOTIDE SEQUENCE [LARGE SCALE GENOMIC DNA]</scope>
    <source>
        <strain evidence="1 2">MSt1</strain>
    </source>
</reference>
<name>A0A081P4P7_9BACL</name>
<accession>A0A081P4P7</accession>
<dbReference type="Proteomes" id="UP000028123">
    <property type="component" value="Unassembled WGS sequence"/>
</dbReference>
<evidence type="ECO:0000313" key="2">
    <source>
        <dbReference type="Proteomes" id="UP000028123"/>
    </source>
</evidence>
<evidence type="ECO:0008006" key="3">
    <source>
        <dbReference type="Google" id="ProtNLM"/>
    </source>
</evidence>
<comment type="caution">
    <text evidence="1">The sequence shown here is derived from an EMBL/GenBank/DDBJ whole genome shotgun (WGS) entry which is preliminary data.</text>
</comment>
<evidence type="ECO:0000313" key="1">
    <source>
        <dbReference type="EMBL" id="KEQ25670.1"/>
    </source>
</evidence>
<keyword evidence="2" id="KW-1185">Reference proteome</keyword>
<sequence length="66" mass="7827">MSEILRHSGIQVTLDIYSYVISIIHKETAKQYGDMLFREMKTRSVHPLRLSEFFIVENYYTLKNTA</sequence>
<dbReference type="EMBL" id="JNVM01000010">
    <property type="protein sequence ID" value="KEQ25670.1"/>
    <property type="molecule type" value="Genomic_DNA"/>
</dbReference>
<protein>
    <recommendedName>
        <fullName evidence="3">Integrase</fullName>
    </recommendedName>
</protein>
<gene>
    <name evidence="1" type="ORF">ET33_02850</name>
</gene>
<dbReference type="AlphaFoldDB" id="A0A081P4P7"/>